<feature type="non-terminal residue" evidence="1">
    <location>
        <position position="1"/>
    </location>
</feature>
<comment type="caution">
    <text evidence="1">The sequence shown here is derived from an EMBL/GenBank/DDBJ whole genome shotgun (WGS) entry which is preliminary data.</text>
</comment>
<keyword evidence="2" id="KW-1185">Reference proteome</keyword>
<sequence length="74" mass="8518">CRQLEASAHCEFQHVLNPLCHFTWPTTLWLCCFHFVLIPLTVDHGIFSSNEILEMDLLHRSQPITVPCLNLLSS</sequence>
<evidence type="ECO:0000313" key="1">
    <source>
        <dbReference type="EMBL" id="CAI9544395.1"/>
    </source>
</evidence>
<evidence type="ECO:0000313" key="2">
    <source>
        <dbReference type="Proteomes" id="UP001162483"/>
    </source>
</evidence>
<organism evidence="1 2">
    <name type="scientific">Staurois parvus</name>
    <dbReference type="NCBI Taxonomy" id="386267"/>
    <lineage>
        <taxon>Eukaryota</taxon>
        <taxon>Metazoa</taxon>
        <taxon>Chordata</taxon>
        <taxon>Craniata</taxon>
        <taxon>Vertebrata</taxon>
        <taxon>Euteleostomi</taxon>
        <taxon>Amphibia</taxon>
        <taxon>Batrachia</taxon>
        <taxon>Anura</taxon>
        <taxon>Neobatrachia</taxon>
        <taxon>Ranoidea</taxon>
        <taxon>Ranidae</taxon>
        <taxon>Staurois</taxon>
    </lineage>
</organism>
<gene>
    <name evidence="1" type="ORF">SPARVUS_LOCUS2465191</name>
</gene>
<dbReference type="Proteomes" id="UP001162483">
    <property type="component" value="Unassembled WGS sequence"/>
</dbReference>
<dbReference type="EMBL" id="CATNWA010003038">
    <property type="protein sequence ID" value="CAI9544395.1"/>
    <property type="molecule type" value="Genomic_DNA"/>
</dbReference>
<proteinExistence type="predicted"/>
<protein>
    <submittedName>
        <fullName evidence="1">Uncharacterized protein</fullName>
    </submittedName>
</protein>
<reference evidence="1" key="1">
    <citation type="submission" date="2023-05" db="EMBL/GenBank/DDBJ databases">
        <authorList>
            <person name="Stuckert A."/>
        </authorList>
    </citation>
    <scope>NUCLEOTIDE SEQUENCE</scope>
</reference>
<accession>A0ABN9BA28</accession>
<name>A0ABN9BA28_9NEOB</name>